<evidence type="ECO:0008006" key="4">
    <source>
        <dbReference type="Google" id="ProtNLM"/>
    </source>
</evidence>
<dbReference type="Proteomes" id="UP000275281">
    <property type="component" value="Unassembled WGS sequence"/>
</dbReference>
<dbReference type="OrthoDB" id="3760425at2"/>
<dbReference type="Gene3D" id="3.40.50.300">
    <property type="entry name" value="P-loop containing nucleotide triphosphate hydrolases"/>
    <property type="match status" value="1"/>
</dbReference>
<evidence type="ECO:0000256" key="1">
    <source>
        <dbReference type="SAM" id="Coils"/>
    </source>
</evidence>
<dbReference type="RefSeq" id="WP_124026951.1">
    <property type="nucleotide sequence ID" value="NZ_JBHRSN010000015.1"/>
</dbReference>
<reference evidence="2 3" key="1">
    <citation type="submission" date="2018-11" db="EMBL/GenBank/DDBJ databases">
        <authorList>
            <person name="Ye M.-Q."/>
            <person name="Du Z.-J."/>
        </authorList>
    </citation>
    <scope>NUCLEOTIDE SEQUENCE [LARGE SCALE GENOMIC DNA]</scope>
    <source>
        <strain evidence="2 3">U0105</strain>
    </source>
</reference>
<keyword evidence="3" id="KW-1185">Reference proteome</keyword>
<feature type="coiled-coil region" evidence="1">
    <location>
        <begin position="328"/>
        <end position="373"/>
    </location>
</feature>
<dbReference type="InterPro" id="IPR027417">
    <property type="entry name" value="P-loop_NTPase"/>
</dbReference>
<dbReference type="EMBL" id="RPOK01000002">
    <property type="protein sequence ID" value="RPJ67046.1"/>
    <property type="molecule type" value="Genomic_DNA"/>
</dbReference>
<gene>
    <name evidence="2" type="ORF">DRW07_05740</name>
</gene>
<proteinExistence type="predicted"/>
<name>A0A3N5Y2X7_9ALTE</name>
<organism evidence="2 3">
    <name type="scientific">Alteromonas sediminis</name>
    <dbReference type="NCBI Taxonomy" id="2259342"/>
    <lineage>
        <taxon>Bacteria</taxon>
        <taxon>Pseudomonadati</taxon>
        <taxon>Pseudomonadota</taxon>
        <taxon>Gammaproteobacteria</taxon>
        <taxon>Alteromonadales</taxon>
        <taxon>Alteromonadaceae</taxon>
        <taxon>Alteromonas/Salinimonas group</taxon>
        <taxon>Alteromonas</taxon>
    </lineage>
</organism>
<evidence type="ECO:0000313" key="3">
    <source>
        <dbReference type="Proteomes" id="UP000275281"/>
    </source>
</evidence>
<dbReference type="SUPFAM" id="SSF52540">
    <property type="entry name" value="P-loop containing nucleoside triphosphate hydrolases"/>
    <property type="match status" value="1"/>
</dbReference>
<comment type="caution">
    <text evidence="2">The sequence shown here is derived from an EMBL/GenBank/DDBJ whole genome shotgun (WGS) entry which is preliminary data.</text>
</comment>
<evidence type="ECO:0000313" key="2">
    <source>
        <dbReference type="EMBL" id="RPJ67046.1"/>
    </source>
</evidence>
<protein>
    <recommendedName>
        <fullName evidence="4">Sulfotransferase family protein</fullName>
    </recommendedName>
</protein>
<sequence>MPINRDNIKFVFHIGTGKTGTSSIQQYLSTLPEATSKFFYTGYLFERLKTKRYAWQRVTGTPEFNQIPKEQLSAELELVFSDAIDEAMSRGADTIIWSNEALCNMCWLPDLIKQVWTGDITTLCFVREPASYSVSAYFQWGIKHKIYAGEVPAYADFIRRHHFVHADIIESWKAISSTFFILNYDKTDNVVETFCHKLGVPVRGAASNKRINTRHNVTQLYASALANSSDEAPCLYELPSEWEQMDNRDLDWFSEKLPTVEQISEHLNNSQRETDKLNALLLCCEGETSLLETGDTSTLLVDKSSLVNAQKVLAQHTSSLVIKQHKEIQQLMRRVGQQAQQISDLAQELKNVNQRHAHALSECKEQLEKMKSQSLSVRTVYKNLQARFSRFARLY</sequence>
<keyword evidence="1" id="KW-0175">Coiled coil</keyword>
<dbReference type="AlphaFoldDB" id="A0A3N5Y2X7"/>
<accession>A0A3N5Y2X7</accession>